<dbReference type="EMBL" id="GG745371">
    <property type="protein sequence ID" value="KNE71391.1"/>
    <property type="molecule type" value="Genomic_DNA"/>
</dbReference>
<evidence type="ECO:0000313" key="2">
    <source>
        <dbReference type="EMBL" id="KNE71391.1"/>
    </source>
</evidence>
<feature type="compositionally biased region" description="Acidic residues" evidence="1">
    <location>
        <begin position="159"/>
        <end position="190"/>
    </location>
</feature>
<dbReference type="AlphaFoldDB" id="A0A0L0T9I8"/>
<dbReference type="VEuPathDB" id="FungiDB:AMAG_15629"/>
<protein>
    <submittedName>
        <fullName evidence="2">Uncharacterized protein</fullName>
    </submittedName>
</protein>
<gene>
    <name evidence="2" type="ORF">AMAG_15629</name>
</gene>
<evidence type="ECO:0000313" key="3">
    <source>
        <dbReference type="Proteomes" id="UP000054350"/>
    </source>
</evidence>
<organism evidence="2 3">
    <name type="scientific">Allomyces macrogynus (strain ATCC 38327)</name>
    <name type="common">Allomyces javanicus var. macrogynus</name>
    <dbReference type="NCBI Taxonomy" id="578462"/>
    <lineage>
        <taxon>Eukaryota</taxon>
        <taxon>Fungi</taxon>
        <taxon>Fungi incertae sedis</taxon>
        <taxon>Blastocladiomycota</taxon>
        <taxon>Blastocladiomycetes</taxon>
        <taxon>Blastocladiales</taxon>
        <taxon>Blastocladiaceae</taxon>
        <taxon>Allomyces</taxon>
    </lineage>
</organism>
<reference evidence="3" key="2">
    <citation type="submission" date="2009-11" db="EMBL/GenBank/DDBJ databases">
        <title>The Genome Sequence of Allomyces macrogynus strain ATCC 38327.</title>
        <authorList>
            <consortium name="The Broad Institute Genome Sequencing Platform"/>
            <person name="Russ C."/>
            <person name="Cuomo C."/>
            <person name="Shea T."/>
            <person name="Young S.K."/>
            <person name="Zeng Q."/>
            <person name="Koehrsen M."/>
            <person name="Haas B."/>
            <person name="Borodovsky M."/>
            <person name="Guigo R."/>
            <person name="Alvarado L."/>
            <person name="Berlin A."/>
            <person name="Borenstein D."/>
            <person name="Chen Z."/>
            <person name="Engels R."/>
            <person name="Freedman E."/>
            <person name="Gellesch M."/>
            <person name="Goldberg J."/>
            <person name="Griggs A."/>
            <person name="Gujja S."/>
            <person name="Heiman D."/>
            <person name="Hepburn T."/>
            <person name="Howarth C."/>
            <person name="Jen D."/>
            <person name="Larson L."/>
            <person name="Lewis B."/>
            <person name="Mehta T."/>
            <person name="Park D."/>
            <person name="Pearson M."/>
            <person name="Roberts A."/>
            <person name="Saif S."/>
            <person name="Shenoy N."/>
            <person name="Sisk P."/>
            <person name="Stolte C."/>
            <person name="Sykes S."/>
            <person name="Walk T."/>
            <person name="White J."/>
            <person name="Yandava C."/>
            <person name="Burger G."/>
            <person name="Gray M.W."/>
            <person name="Holland P.W.H."/>
            <person name="King N."/>
            <person name="Lang F.B.F."/>
            <person name="Roger A.J."/>
            <person name="Ruiz-Trillo I."/>
            <person name="Lander E."/>
            <person name="Nusbaum C."/>
        </authorList>
    </citation>
    <scope>NUCLEOTIDE SEQUENCE [LARGE SCALE GENOMIC DNA]</scope>
    <source>
        <strain evidence="3">ATCC 38327</strain>
    </source>
</reference>
<proteinExistence type="predicted"/>
<sequence length="216" mass="22902">MAPSTKYINQHPPPLHPSTNHDLLDTNTPHHLTIMSRRPATLTRTLLLTVLALLLTTTLLTRALPTPQDAQIEALPACTLNDDPEAGTCTTTTDGEFTTPVVDNTAAQDGDSTANGEEDPVDGVANLFRRHLVEDSEVLEVAAGDADEADELFRRDAVVEDGGEDANEEVVPADEDGDNENDAADVDDSGEPAPVEAGDEPNIVLMNAADADGDDE</sequence>
<accession>A0A0L0T9I8</accession>
<name>A0A0L0T9I8_ALLM3</name>
<feature type="region of interest" description="Disordered" evidence="1">
    <location>
        <begin position="159"/>
        <end position="216"/>
    </location>
</feature>
<dbReference type="Proteomes" id="UP000054350">
    <property type="component" value="Unassembled WGS sequence"/>
</dbReference>
<dbReference type="OrthoDB" id="5595407at2759"/>
<evidence type="ECO:0000256" key="1">
    <source>
        <dbReference type="SAM" id="MobiDB-lite"/>
    </source>
</evidence>
<feature type="region of interest" description="Disordered" evidence="1">
    <location>
        <begin position="1"/>
        <end position="24"/>
    </location>
</feature>
<keyword evidence="3" id="KW-1185">Reference proteome</keyword>
<reference evidence="2 3" key="1">
    <citation type="submission" date="2009-11" db="EMBL/GenBank/DDBJ databases">
        <title>Annotation of Allomyces macrogynus ATCC 38327.</title>
        <authorList>
            <consortium name="The Broad Institute Genome Sequencing Platform"/>
            <person name="Russ C."/>
            <person name="Cuomo C."/>
            <person name="Burger G."/>
            <person name="Gray M.W."/>
            <person name="Holland P.W.H."/>
            <person name="King N."/>
            <person name="Lang F.B.F."/>
            <person name="Roger A.J."/>
            <person name="Ruiz-Trillo I."/>
            <person name="Young S.K."/>
            <person name="Zeng Q."/>
            <person name="Gargeya S."/>
            <person name="Fitzgerald M."/>
            <person name="Haas B."/>
            <person name="Abouelleil A."/>
            <person name="Alvarado L."/>
            <person name="Arachchi H.M."/>
            <person name="Berlin A."/>
            <person name="Chapman S.B."/>
            <person name="Gearin G."/>
            <person name="Goldberg J."/>
            <person name="Griggs A."/>
            <person name="Gujja S."/>
            <person name="Hansen M."/>
            <person name="Heiman D."/>
            <person name="Howarth C."/>
            <person name="Larimer J."/>
            <person name="Lui A."/>
            <person name="MacDonald P.J.P."/>
            <person name="McCowen C."/>
            <person name="Montmayeur A."/>
            <person name="Murphy C."/>
            <person name="Neiman D."/>
            <person name="Pearson M."/>
            <person name="Priest M."/>
            <person name="Roberts A."/>
            <person name="Saif S."/>
            <person name="Shea T."/>
            <person name="Sisk P."/>
            <person name="Stolte C."/>
            <person name="Sykes S."/>
            <person name="Wortman J."/>
            <person name="Nusbaum C."/>
            <person name="Birren B."/>
        </authorList>
    </citation>
    <scope>NUCLEOTIDE SEQUENCE [LARGE SCALE GENOMIC DNA]</scope>
    <source>
        <strain evidence="2 3">ATCC 38327</strain>
    </source>
</reference>